<reference evidence="10" key="1">
    <citation type="submission" date="2020-06" db="EMBL/GenBank/DDBJ databases">
        <authorList>
            <person name="Li T."/>
            <person name="Hu X."/>
            <person name="Zhang T."/>
            <person name="Song X."/>
            <person name="Zhang H."/>
            <person name="Dai N."/>
            <person name="Sheng W."/>
            <person name="Hou X."/>
            <person name="Wei L."/>
        </authorList>
    </citation>
    <scope>NUCLEOTIDE SEQUENCE</scope>
    <source>
        <strain evidence="10">KEN1</strain>
        <tissue evidence="10">Leaf</tissue>
    </source>
</reference>
<keyword evidence="5" id="KW-0571">Peptide transport</keyword>
<feature type="transmembrane region" description="Helical" evidence="9">
    <location>
        <begin position="72"/>
        <end position="90"/>
    </location>
</feature>
<comment type="subcellular location">
    <subcellularLocation>
        <location evidence="1">Membrane</location>
        <topology evidence="1">Multi-pass membrane protein</topology>
    </subcellularLocation>
</comment>
<evidence type="ECO:0000256" key="2">
    <source>
        <dbReference type="ARBA" id="ARBA00005484"/>
    </source>
</evidence>
<keyword evidence="7 9" id="KW-1133">Transmembrane helix</keyword>
<evidence type="ECO:0000256" key="1">
    <source>
        <dbReference type="ARBA" id="ARBA00004141"/>
    </source>
</evidence>
<evidence type="ECO:0008006" key="11">
    <source>
        <dbReference type="Google" id="ProtNLM"/>
    </source>
</evidence>
<evidence type="ECO:0000256" key="7">
    <source>
        <dbReference type="ARBA" id="ARBA00022989"/>
    </source>
</evidence>
<keyword evidence="6" id="KW-0653">Protein transport</keyword>
<organism evidence="10">
    <name type="scientific">Sesamum latifolium</name>
    <dbReference type="NCBI Taxonomy" id="2727402"/>
    <lineage>
        <taxon>Eukaryota</taxon>
        <taxon>Viridiplantae</taxon>
        <taxon>Streptophyta</taxon>
        <taxon>Embryophyta</taxon>
        <taxon>Tracheophyta</taxon>
        <taxon>Spermatophyta</taxon>
        <taxon>Magnoliopsida</taxon>
        <taxon>eudicotyledons</taxon>
        <taxon>Gunneridae</taxon>
        <taxon>Pentapetalae</taxon>
        <taxon>asterids</taxon>
        <taxon>lamiids</taxon>
        <taxon>Lamiales</taxon>
        <taxon>Pedaliaceae</taxon>
        <taxon>Sesamum</taxon>
    </lineage>
</organism>
<protein>
    <recommendedName>
        <fullName evidence="11">Oligopeptide transporter</fullName>
    </recommendedName>
</protein>
<dbReference type="GO" id="GO:0016020">
    <property type="term" value="C:membrane"/>
    <property type="evidence" value="ECO:0007669"/>
    <property type="project" value="UniProtKB-SubCell"/>
</dbReference>
<evidence type="ECO:0000313" key="10">
    <source>
        <dbReference type="EMBL" id="KAL0439576.1"/>
    </source>
</evidence>
<evidence type="ECO:0000256" key="4">
    <source>
        <dbReference type="ARBA" id="ARBA00022692"/>
    </source>
</evidence>
<sequence length="143" mass="16231">MSEAERRRATRKIINDVAATRPFLAAGQWENVNRVDEEEPIWTFRMVLLGSISFVFLLILNKYFLKKTGECIMGMTSTLIVLYPLGYIMGKVVPNTRVYYPTLWGLEFSTNPGRFSGREYAMISILANTGATIGGFTSSSYHW</sequence>
<proteinExistence type="inferred from homology"/>
<accession>A0AAW2WFK9</accession>
<keyword evidence="3" id="KW-0813">Transport</keyword>
<keyword evidence="4 9" id="KW-0812">Transmembrane</keyword>
<dbReference type="GO" id="GO:0015031">
    <property type="term" value="P:protein transport"/>
    <property type="evidence" value="ECO:0007669"/>
    <property type="project" value="UniProtKB-KW"/>
</dbReference>
<dbReference type="PANTHER" id="PTHR22601">
    <property type="entry name" value="ISP4 LIKE PROTEIN"/>
    <property type="match status" value="1"/>
</dbReference>
<keyword evidence="8 9" id="KW-0472">Membrane</keyword>
<gene>
    <name evidence="10" type="ORF">Slati_2440600</name>
</gene>
<dbReference type="InterPro" id="IPR004648">
    <property type="entry name" value="Oligpept_transpt"/>
</dbReference>
<evidence type="ECO:0000256" key="9">
    <source>
        <dbReference type="SAM" id="Phobius"/>
    </source>
</evidence>
<dbReference type="AlphaFoldDB" id="A0AAW2WFK9"/>
<dbReference type="EMBL" id="JACGWN010000008">
    <property type="protein sequence ID" value="KAL0439576.1"/>
    <property type="molecule type" value="Genomic_DNA"/>
</dbReference>
<evidence type="ECO:0000256" key="3">
    <source>
        <dbReference type="ARBA" id="ARBA00022448"/>
    </source>
</evidence>
<dbReference type="InterPro" id="IPR004813">
    <property type="entry name" value="OPT"/>
</dbReference>
<dbReference type="Pfam" id="PF03169">
    <property type="entry name" value="OPT"/>
    <property type="match status" value="1"/>
</dbReference>
<evidence type="ECO:0000256" key="5">
    <source>
        <dbReference type="ARBA" id="ARBA00022856"/>
    </source>
</evidence>
<evidence type="ECO:0000256" key="6">
    <source>
        <dbReference type="ARBA" id="ARBA00022927"/>
    </source>
</evidence>
<dbReference type="GO" id="GO:0035673">
    <property type="term" value="F:oligopeptide transmembrane transporter activity"/>
    <property type="evidence" value="ECO:0007669"/>
    <property type="project" value="InterPro"/>
</dbReference>
<comment type="similarity">
    <text evidence="2">Belongs to the oligopeptide OPT transporter (TC 2.A.67.1) family.</text>
</comment>
<comment type="caution">
    <text evidence="10">The sequence shown here is derived from an EMBL/GenBank/DDBJ whole genome shotgun (WGS) entry which is preliminary data.</text>
</comment>
<reference evidence="10" key="2">
    <citation type="journal article" date="2024" name="Plant">
        <title>Genomic evolution and insights into agronomic trait innovations of Sesamum species.</title>
        <authorList>
            <person name="Miao H."/>
            <person name="Wang L."/>
            <person name="Qu L."/>
            <person name="Liu H."/>
            <person name="Sun Y."/>
            <person name="Le M."/>
            <person name="Wang Q."/>
            <person name="Wei S."/>
            <person name="Zheng Y."/>
            <person name="Lin W."/>
            <person name="Duan Y."/>
            <person name="Cao H."/>
            <person name="Xiong S."/>
            <person name="Wang X."/>
            <person name="Wei L."/>
            <person name="Li C."/>
            <person name="Ma Q."/>
            <person name="Ju M."/>
            <person name="Zhao R."/>
            <person name="Li G."/>
            <person name="Mu C."/>
            <person name="Tian Q."/>
            <person name="Mei H."/>
            <person name="Zhang T."/>
            <person name="Gao T."/>
            <person name="Zhang H."/>
        </authorList>
    </citation>
    <scope>NUCLEOTIDE SEQUENCE</scope>
    <source>
        <strain evidence="10">KEN1</strain>
    </source>
</reference>
<name>A0AAW2WFK9_9LAMI</name>
<feature type="transmembrane region" description="Helical" evidence="9">
    <location>
        <begin position="41"/>
        <end position="60"/>
    </location>
</feature>
<evidence type="ECO:0000256" key="8">
    <source>
        <dbReference type="ARBA" id="ARBA00023136"/>
    </source>
</evidence>